<keyword evidence="2" id="KW-0812">Transmembrane</keyword>
<evidence type="ECO:0000313" key="4">
    <source>
        <dbReference type="Proteomes" id="UP000244811"/>
    </source>
</evidence>
<evidence type="ECO:0000313" key="3">
    <source>
        <dbReference type="EMBL" id="UKK02707.2"/>
    </source>
</evidence>
<name>A0A976ME32_THEOR</name>
<dbReference type="EMBL" id="CP056072">
    <property type="protein sequence ID" value="UKK02707.2"/>
    <property type="molecule type" value="Genomic_DNA"/>
</dbReference>
<dbReference type="AlphaFoldDB" id="A0A976ME32"/>
<keyword evidence="2" id="KW-1133">Transmembrane helix</keyword>
<accession>A0A976ME32</accession>
<feature type="transmembrane region" description="Helical" evidence="2">
    <location>
        <begin position="156"/>
        <end position="177"/>
    </location>
</feature>
<keyword evidence="2" id="KW-0472">Membrane</keyword>
<proteinExistence type="predicted"/>
<feature type="region of interest" description="Disordered" evidence="1">
    <location>
        <begin position="328"/>
        <end position="349"/>
    </location>
</feature>
<reference evidence="3" key="1">
    <citation type="submission" date="2022-07" db="EMBL/GenBank/DDBJ databases">
        <title>Evaluation of T. orientalis genome assembly methods using nanopore sequencing and analysis of variation between genomes.</title>
        <authorList>
            <person name="Yam J."/>
            <person name="Micallef M.L."/>
            <person name="Liu M."/>
            <person name="Djordjevic S.P."/>
            <person name="Bogema D.R."/>
            <person name="Jenkins C."/>
        </authorList>
    </citation>
    <scope>NUCLEOTIDE SEQUENCE</scope>
    <source>
        <strain evidence="3">Goon Nure</strain>
    </source>
</reference>
<feature type="compositionally biased region" description="Basic and acidic residues" evidence="1">
    <location>
        <begin position="329"/>
        <end position="349"/>
    </location>
</feature>
<organism evidence="3 4">
    <name type="scientific">Theileria orientalis</name>
    <dbReference type="NCBI Taxonomy" id="68886"/>
    <lineage>
        <taxon>Eukaryota</taxon>
        <taxon>Sar</taxon>
        <taxon>Alveolata</taxon>
        <taxon>Apicomplexa</taxon>
        <taxon>Aconoidasida</taxon>
        <taxon>Piroplasmida</taxon>
        <taxon>Theileriidae</taxon>
        <taxon>Theileria</taxon>
    </lineage>
</organism>
<feature type="transmembrane region" description="Helical" evidence="2">
    <location>
        <begin position="92"/>
        <end position="112"/>
    </location>
</feature>
<feature type="transmembrane region" description="Helical" evidence="2">
    <location>
        <begin position="118"/>
        <end position="135"/>
    </location>
</feature>
<feature type="transmembrane region" description="Helical" evidence="2">
    <location>
        <begin position="254"/>
        <end position="277"/>
    </location>
</feature>
<dbReference type="Proteomes" id="UP000244811">
    <property type="component" value="Chromosome 4"/>
</dbReference>
<gene>
    <name evidence="3" type="ORF">MACK_002803</name>
</gene>
<protein>
    <submittedName>
        <fullName evidence="3">Uncharacterized protein</fullName>
    </submittedName>
</protein>
<feature type="transmembrane region" description="Helical" evidence="2">
    <location>
        <begin position="419"/>
        <end position="437"/>
    </location>
</feature>
<feature type="transmembrane region" description="Helical" evidence="2">
    <location>
        <begin position="283"/>
        <end position="303"/>
    </location>
</feature>
<feature type="transmembrane region" description="Helical" evidence="2">
    <location>
        <begin position="62"/>
        <end position="85"/>
    </location>
</feature>
<evidence type="ECO:0000256" key="2">
    <source>
        <dbReference type="SAM" id="Phobius"/>
    </source>
</evidence>
<evidence type="ECO:0000256" key="1">
    <source>
        <dbReference type="SAM" id="MobiDB-lite"/>
    </source>
</evidence>
<feature type="transmembrane region" description="Helical" evidence="2">
    <location>
        <begin position="21"/>
        <end position="42"/>
    </location>
</feature>
<feature type="transmembrane region" description="Helical" evidence="2">
    <location>
        <begin position="193"/>
        <end position="220"/>
    </location>
</feature>
<feature type="transmembrane region" description="Helical" evidence="2">
    <location>
        <begin position="479"/>
        <end position="500"/>
    </location>
</feature>
<feature type="transmembrane region" description="Helical" evidence="2">
    <location>
        <begin position="379"/>
        <end position="399"/>
    </location>
</feature>
<sequence>MEASIGSEPAKGSRSVFLSPGYSYFIWFLIGCMAHFGLQLFVLSCSIFTDVLEVASNYCGSFLANMVALSIISCYLGFIISHVLFPLKKITLEFSFIIASLSLVLLCLVNVVDKKLGRVVYIIAMFIGCFSFGVMESVGITTASDPDLQGRPPKRVVFFLCGHPIGYALALLIHLMIENSYFSFYINSCGYTGAIYSCYGIFVLLLSGVPVVMFVIMYLYPMKGKKSIFQDSNIINGTIYYAEALRMLKRYAHYIVILVVIEATEVILNWRIVLFLHDPYPKFDSIMCSLSIVMGYAIFDFVGRGFSIGVRRMVSDLKDRNRVMLNISKGEETKKDGKSQEEEVKEPKISEDLEKGIDDKLDQDPELRNRFRLRLYRNFLPFTWLPITFRIITGVVIFMQRHHPESLALENYTNLQGTIMLTMINAFIRGMIVSYVYSNLFEASKADYLKEHKVTVHPVVGEPKGCIDMRYNATVAGSIMVSIVRMIDLSVMLLLVYIFYKYNRLLFDVSEVYIERKVWATDHLSSDFCKFFWWARSILYLIWRDMRSPFELT</sequence>